<reference evidence="2" key="1">
    <citation type="submission" date="2015-02" db="EMBL/GenBank/DDBJ databases">
        <authorList>
            <person name="Chooi Y.-H."/>
        </authorList>
    </citation>
    <scope>NUCLEOTIDE SEQUENCE [LARGE SCALE GENOMIC DNA]</scope>
    <source>
        <strain evidence="2">strain Y</strain>
    </source>
</reference>
<gene>
    <name evidence="1" type="ORF">YBN1229_v1_2438</name>
</gene>
<dbReference type="Proteomes" id="UP000033187">
    <property type="component" value="Chromosome 1"/>
</dbReference>
<protein>
    <recommendedName>
        <fullName evidence="3">Lipoprotein</fullName>
    </recommendedName>
</protein>
<dbReference type="KEGG" id="fiy:BN1229_v1_2438"/>
<proteinExistence type="predicted"/>
<evidence type="ECO:0000313" key="1">
    <source>
        <dbReference type="EMBL" id="CPR20061.1"/>
    </source>
</evidence>
<dbReference type="EMBL" id="LN829119">
    <property type="protein sequence ID" value="CPR20061.1"/>
    <property type="molecule type" value="Genomic_DNA"/>
</dbReference>
<accession>A0A0D6JH99</accession>
<dbReference type="KEGG" id="fil:BN1229_v1_3483"/>
<evidence type="ECO:0000313" key="2">
    <source>
        <dbReference type="Proteomes" id="UP000033187"/>
    </source>
</evidence>
<keyword evidence="2" id="KW-1185">Reference proteome</keyword>
<sequence length="358" mass="35868">MTTITFAAAQRATRDGAQRARRPLTLASLAAVLGFALAGCGTTATDIFSTAGGTAVAPEQAAPASATQGTKIAIAPVIGAPDGVAKQLQAQLGTAMQRKQIAVVNSPSEPSQYTLRGYVVSAREASGTKISYIWDVTDPAGKRVNRITGEELAPAGSGRDPWEVVTPQILETISEKTATSLATWLPSQASNSPAIAGNASAQPMATASNGGAMVQTAAATTSATPQNAAATTGSIGRAGAVSAIVPSVTGAPGDGSVSLTNALQKQLTSNGVALASAASPQTYRIEGKVKVGAGTGGKQPIQIDWRVKDPAGKTLGTVSQKNEIPEGSLDGSWGQTADAAAAAAAQGILKLLPQTKTN</sequence>
<dbReference type="RefSeq" id="WP_052743875.1">
    <property type="nucleotide sequence ID" value="NZ_LN829118.1"/>
</dbReference>
<dbReference type="AlphaFoldDB" id="A0A0D6JH99"/>
<dbReference type="OrthoDB" id="7374881at2"/>
<organism evidence="1 2">
    <name type="scientific">Candidatus Filomicrobium marinum</name>
    <dbReference type="NCBI Taxonomy" id="1608628"/>
    <lineage>
        <taxon>Bacteria</taxon>
        <taxon>Pseudomonadati</taxon>
        <taxon>Pseudomonadota</taxon>
        <taxon>Alphaproteobacteria</taxon>
        <taxon>Hyphomicrobiales</taxon>
        <taxon>Hyphomicrobiaceae</taxon>
        <taxon>Filomicrobium</taxon>
    </lineage>
</organism>
<evidence type="ECO:0008006" key="3">
    <source>
        <dbReference type="Google" id="ProtNLM"/>
    </source>
</evidence>
<name>A0A0D6JH99_9HYPH</name>